<evidence type="ECO:0000256" key="4">
    <source>
        <dbReference type="ARBA" id="ARBA00022989"/>
    </source>
</evidence>
<reference evidence="7" key="1">
    <citation type="submission" date="2022-06" db="EMBL/GenBank/DDBJ databases">
        <title>Amycolatopsis iheyaensis sp. nov., a new species of the genus Amycolatopsis isolated from soil in Iheya island, Japan.</title>
        <authorList>
            <person name="Ngamcharungchit C."/>
            <person name="Kanto H."/>
            <person name="Take A."/>
            <person name="Intra B."/>
            <person name="Matsumoto A."/>
            <person name="Panbangred W."/>
            <person name="Inahashi Y."/>
        </authorList>
    </citation>
    <scope>NUCLEOTIDE SEQUENCE</scope>
    <source>
        <strain evidence="7">OK19-0408</strain>
    </source>
</reference>
<dbReference type="EMBL" id="JAMXQV010000001">
    <property type="protein sequence ID" value="MCR6481828.1"/>
    <property type="molecule type" value="Genomic_DNA"/>
</dbReference>
<evidence type="ECO:0000256" key="1">
    <source>
        <dbReference type="ARBA" id="ARBA00004651"/>
    </source>
</evidence>
<keyword evidence="5 6" id="KW-0472">Membrane</keyword>
<dbReference type="AlphaFoldDB" id="A0A9X2N6N8"/>
<accession>A0A9X2N6N8</accession>
<feature type="transmembrane region" description="Helical" evidence="6">
    <location>
        <begin position="149"/>
        <end position="172"/>
    </location>
</feature>
<dbReference type="RefSeq" id="WP_257918449.1">
    <property type="nucleotide sequence ID" value="NZ_JAMXQV010000001.1"/>
</dbReference>
<organism evidence="7 8">
    <name type="scientific">Amycolatopsis iheyensis</name>
    <dbReference type="NCBI Taxonomy" id="2945988"/>
    <lineage>
        <taxon>Bacteria</taxon>
        <taxon>Bacillati</taxon>
        <taxon>Actinomycetota</taxon>
        <taxon>Actinomycetes</taxon>
        <taxon>Pseudonocardiales</taxon>
        <taxon>Pseudonocardiaceae</taxon>
        <taxon>Amycolatopsis</taxon>
    </lineage>
</organism>
<dbReference type="PANTHER" id="PTHR30086">
    <property type="entry name" value="ARGININE EXPORTER PROTEIN ARGO"/>
    <property type="match status" value="1"/>
</dbReference>
<dbReference type="Pfam" id="PF01810">
    <property type="entry name" value="LysE"/>
    <property type="match status" value="1"/>
</dbReference>
<keyword evidence="3 6" id="KW-0812">Transmembrane</keyword>
<name>A0A9X2N6N8_9PSEU</name>
<dbReference type="Proteomes" id="UP001144096">
    <property type="component" value="Unassembled WGS sequence"/>
</dbReference>
<evidence type="ECO:0000256" key="5">
    <source>
        <dbReference type="ARBA" id="ARBA00023136"/>
    </source>
</evidence>
<gene>
    <name evidence="7" type="ORF">M8542_03265</name>
</gene>
<sequence>MTWGTYGAYVLFVVLVLIVPGPDTALVLKNSLAGGRRGGVLTALGIGSGNLVQGVAAALGLSALVVRSEPVFLALKWAGAAYLGYLGGKALVAAWRGNYRALERAAPTGGRRWREGFLGNLTNPKVLVFYLSMLPQFLTPDSTLAESLLLAGTVGVLATLWQLVIVAGVHRIRHWLRRRRVRRTMDGVTGAALLGFGAALVVEG</sequence>
<dbReference type="GO" id="GO:0005886">
    <property type="term" value="C:plasma membrane"/>
    <property type="evidence" value="ECO:0007669"/>
    <property type="project" value="UniProtKB-SubCell"/>
</dbReference>
<comment type="subcellular location">
    <subcellularLocation>
        <location evidence="1">Cell membrane</location>
        <topology evidence="1">Multi-pass membrane protein</topology>
    </subcellularLocation>
</comment>
<evidence type="ECO:0000256" key="6">
    <source>
        <dbReference type="SAM" id="Phobius"/>
    </source>
</evidence>
<dbReference type="PANTHER" id="PTHR30086:SF20">
    <property type="entry name" value="ARGININE EXPORTER PROTEIN ARGO-RELATED"/>
    <property type="match status" value="1"/>
</dbReference>
<feature type="transmembrane region" description="Helical" evidence="6">
    <location>
        <begin position="116"/>
        <end position="137"/>
    </location>
</feature>
<feature type="transmembrane region" description="Helical" evidence="6">
    <location>
        <begin position="6"/>
        <end position="28"/>
    </location>
</feature>
<comment type="caution">
    <text evidence="7">The sequence shown here is derived from an EMBL/GenBank/DDBJ whole genome shotgun (WGS) entry which is preliminary data.</text>
</comment>
<keyword evidence="2" id="KW-1003">Cell membrane</keyword>
<evidence type="ECO:0000313" key="7">
    <source>
        <dbReference type="EMBL" id="MCR6481828.1"/>
    </source>
</evidence>
<dbReference type="GO" id="GO:0015171">
    <property type="term" value="F:amino acid transmembrane transporter activity"/>
    <property type="evidence" value="ECO:0007669"/>
    <property type="project" value="TreeGrafter"/>
</dbReference>
<protein>
    <submittedName>
        <fullName evidence="7">LysE family translocator</fullName>
    </submittedName>
</protein>
<proteinExistence type="predicted"/>
<feature type="transmembrane region" description="Helical" evidence="6">
    <location>
        <begin position="40"/>
        <end position="65"/>
    </location>
</feature>
<evidence type="ECO:0000256" key="2">
    <source>
        <dbReference type="ARBA" id="ARBA00022475"/>
    </source>
</evidence>
<dbReference type="PIRSF" id="PIRSF006324">
    <property type="entry name" value="LeuE"/>
    <property type="match status" value="1"/>
</dbReference>
<evidence type="ECO:0000256" key="3">
    <source>
        <dbReference type="ARBA" id="ARBA00022692"/>
    </source>
</evidence>
<evidence type="ECO:0000313" key="8">
    <source>
        <dbReference type="Proteomes" id="UP001144096"/>
    </source>
</evidence>
<feature type="transmembrane region" description="Helical" evidence="6">
    <location>
        <begin position="77"/>
        <end position="95"/>
    </location>
</feature>
<dbReference type="InterPro" id="IPR001123">
    <property type="entry name" value="LeuE-type"/>
</dbReference>
<keyword evidence="8" id="KW-1185">Reference proteome</keyword>
<keyword evidence="4 6" id="KW-1133">Transmembrane helix</keyword>